<dbReference type="Pfam" id="PF00364">
    <property type="entry name" value="Biotin_lipoyl"/>
    <property type="match status" value="1"/>
</dbReference>
<keyword evidence="11" id="KW-1185">Reference proteome</keyword>
<dbReference type="Pfam" id="PF00198">
    <property type="entry name" value="2-oxoacid_dh"/>
    <property type="match status" value="1"/>
</dbReference>
<evidence type="ECO:0000256" key="2">
    <source>
        <dbReference type="ARBA" id="ARBA00007317"/>
    </source>
</evidence>
<dbReference type="InterPro" id="IPR000089">
    <property type="entry name" value="Biotin_lipoyl"/>
</dbReference>
<dbReference type="SUPFAM" id="SSF52777">
    <property type="entry name" value="CoA-dependent acyltransferases"/>
    <property type="match status" value="1"/>
</dbReference>
<reference evidence="10 11" key="1">
    <citation type="submission" date="2024-06" db="EMBL/GenBank/DDBJ databases">
        <title>Pontibacter populi HYL7-15.</title>
        <authorList>
            <person name="Kim M.K."/>
        </authorList>
    </citation>
    <scope>NUCLEOTIDE SEQUENCE [LARGE SCALE GENOMIC DNA]</scope>
    <source>
        <strain evidence="10 11">HYL7-15</strain>
    </source>
</reference>
<protein>
    <recommendedName>
        <fullName evidence="7">Dihydrolipoamide acetyltransferase component of pyruvate dehydrogenase complex</fullName>
        <ecNumber evidence="7">2.3.1.-</ecNumber>
    </recommendedName>
</protein>
<gene>
    <name evidence="10" type="ORF">ABS362_03980</name>
</gene>
<dbReference type="InterPro" id="IPR023213">
    <property type="entry name" value="CAT-like_dom_sf"/>
</dbReference>
<comment type="caution">
    <text evidence="10">The sequence shown here is derived from an EMBL/GenBank/DDBJ whole genome shotgun (WGS) entry which is preliminary data.</text>
</comment>
<feature type="domain" description="Peripheral subunit-binding (PSBD)" evidence="9">
    <location>
        <begin position="119"/>
        <end position="156"/>
    </location>
</feature>
<evidence type="ECO:0000313" key="11">
    <source>
        <dbReference type="Proteomes" id="UP001476807"/>
    </source>
</evidence>
<dbReference type="InterPro" id="IPR003016">
    <property type="entry name" value="2-oxoA_DH_lipoyl-BS"/>
</dbReference>
<dbReference type="InterPro" id="IPR001078">
    <property type="entry name" value="2-oxoacid_DH_actylTfrase"/>
</dbReference>
<organism evidence="10 11">
    <name type="scientific">Pontibacter populi</name>
    <dbReference type="NCBI Taxonomy" id="890055"/>
    <lineage>
        <taxon>Bacteria</taxon>
        <taxon>Pseudomonadati</taxon>
        <taxon>Bacteroidota</taxon>
        <taxon>Cytophagia</taxon>
        <taxon>Cytophagales</taxon>
        <taxon>Hymenobacteraceae</taxon>
        <taxon>Pontibacter</taxon>
    </lineage>
</organism>
<evidence type="ECO:0000256" key="3">
    <source>
        <dbReference type="ARBA" id="ARBA00011484"/>
    </source>
</evidence>
<evidence type="ECO:0000256" key="7">
    <source>
        <dbReference type="RuleBase" id="RU003423"/>
    </source>
</evidence>
<dbReference type="SUPFAM" id="SSF51230">
    <property type="entry name" value="Single hybrid motif"/>
    <property type="match status" value="1"/>
</dbReference>
<dbReference type="GO" id="GO:0016746">
    <property type="term" value="F:acyltransferase activity"/>
    <property type="evidence" value="ECO:0007669"/>
    <property type="project" value="UniProtKB-KW"/>
</dbReference>
<dbReference type="Pfam" id="PF02817">
    <property type="entry name" value="E3_binding"/>
    <property type="match status" value="1"/>
</dbReference>
<dbReference type="Gene3D" id="3.30.559.10">
    <property type="entry name" value="Chloramphenicol acetyltransferase-like domain"/>
    <property type="match status" value="1"/>
</dbReference>
<dbReference type="PROSITE" id="PS50968">
    <property type="entry name" value="BIOTINYL_LIPOYL"/>
    <property type="match status" value="1"/>
</dbReference>
<keyword evidence="6 7" id="KW-0012">Acyltransferase</keyword>
<dbReference type="SUPFAM" id="SSF47005">
    <property type="entry name" value="Peripheral subunit-binding domain of 2-oxo acid dehydrogenase complex"/>
    <property type="match status" value="1"/>
</dbReference>
<keyword evidence="4 7" id="KW-0808">Transferase</keyword>
<dbReference type="PROSITE" id="PS51826">
    <property type="entry name" value="PSBD"/>
    <property type="match status" value="1"/>
</dbReference>
<dbReference type="EMBL" id="JBEOKT010000003">
    <property type="protein sequence ID" value="MER2996689.1"/>
    <property type="molecule type" value="Genomic_DNA"/>
</dbReference>
<dbReference type="InterPro" id="IPR050743">
    <property type="entry name" value="2-oxoacid_DH_E2_comp"/>
</dbReference>
<dbReference type="PROSITE" id="PS00189">
    <property type="entry name" value="LIPOYL"/>
    <property type="match status" value="1"/>
</dbReference>
<evidence type="ECO:0000256" key="1">
    <source>
        <dbReference type="ARBA" id="ARBA00001938"/>
    </source>
</evidence>
<dbReference type="PANTHER" id="PTHR43178:SF5">
    <property type="entry name" value="LIPOAMIDE ACYLTRANSFERASE COMPONENT OF BRANCHED-CHAIN ALPHA-KETO ACID DEHYDROGENASE COMPLEX, MITOCHONDRIAL"/>
    <property type="match status" value="1"/>
</dbReference>
<evidence type="ECO:0000256" key="4">
    <source>
        <dbReference type="ARBA" id="ARBA00022679"/>
    </source>
</evidence>
<evidence type="ECO:0000313" key="10">
    <source>
        <dbReference type="EMBL" id="MER2996689.1"/>
    </source>
</evidence>
<comment type="similarity">
    <text evidence="2 7">Belongs to the 2-oxoacid dehydrogenase family.</text>
</comment>
<keyword evidence="5 7" id="KW-0450">Lipoyl</keyword>
<evidence type="ECO:0000256" key="5">
    <source>
        <dbReference type="ARBA" id="ARBA00022823"/>
    </source>
</evidence>
<dbReference type="Gene3D" id="4.10.320.10">
    <property type="entry name" value="E3-binding domain"/>
    <property type="match status" value="1"/>
</dbReference>
<feature type="domain" description="Lipoyl-binding" evidence="8">
    <location>
        <begin position="1"/>
        <end position="76"/>
    </location>
</feature>
<comment type="subunit">
    <text evidence="3">Forms a 24-polypeptide structural core with octahedral symmetry.</text>
</comment>
<dbReference type="Gene3D" id="2.40.50.100">
    <property type="match status" value="1"/>
</dbReference>
<proteinExistence type="inferred from homology"/>
<evidence type="ECO:0000256" key="6">
    <source>
        <dbReference type="ARBA" id="ARBA00023315"/>
    </source>
</evidence>
<dbReference type="CDD" id="cd06849">
    <property type="entry name" value="lipoyl_domain"/>
    <property type="match status" value="1"/>
</dbReference>
<dbReference type="InterPro" id="IPR036625">
    <property type="entry name" value="E3-bd_dom_sf"/>
</dbReference>
<comment type="cofactor">
    <cofactor evidence="1 7">
        <name>(R)-lipoate</name>
        <dbReference type="ChEBI" id="CHEBI:83088"/>
    </cofactor>
</comment>
<sequence length="422" mass="45596">MIEYKMPSLGADMESGFLREWRVQPGDHIHKGDIIAEVETQKGIIEIEVFEEGIIGELLVKINEQVPVGTAMATILSEEEARSGIKAVPTEAQKETIVAPPVTATIVQPETIPHPHHIRASPLAKRIAAEKGIDIATIHGTGPDGAVTRDDVEHAIAAQVAPMAEAPKVAPAEKPVMPEIKAEAKPKIEIPEIPKPTATPTTAAESIRMAVAAAMSKSNREVPHYYLETKIDMSKALAWLSETNKQRPVKERLLPSVLLIKAVAKALIDVPDLNAWWENGLQRKESINVGYVVALRTGGIMVPAIHDADTKSLDELMQALNDLIPRARALRLRSSELADSTITVTSLGEGGVETVYGVIYPPQVALVGFGGITEQPWTENGMLAVRPILTATLAADHRASDGSTGSRFLTSIKNYLQQPDKL</sequence>
<name>A0ABV1RQM7_9BACT</name>
<dbReference type="InterPro" id="IPR011053">
    <property type="entry name" value="Single_hybrid_motif"/>
</dbReference>
<dbReference type="Proteomes" id="UP001476807">
    <property type="component" value="Unassembled WGS sequence"/>
</dbReference>
<dbReference type="InterPro" id="IPR004167">
    <property type="entry name" value="PSBD"/>
</dbReference>
<dbReference type="PANTHER" id="PTHR43178">
    <property type="entry name" value="DIHYDROLIPOAMIDE ACETYLTRANSFERASE COMPONENT OF PYRUVATE DEHYDROGENASE COMPLEX"/>
    <property type="match status" value="1"/>
</dbReference>
<evidence type="ECO:0000259" key="9">
    <source>
        <dbReference type="PROSITE" id="PS51826"/>
    </source>
</evidence>
<dbReference type="RefSeq" id="WP_350411007.1">
    <property type="nucleotide sequence ID" value="NZ_JBEOKT010000003.1"/>
</dbReference>
<evidence type="ECO:0000259" key="8">
    <source>
        <dbReference type="PROSITE" id="PS50968"/>
    </source>
</evidence>
<dbReference type="EC" id="2.3.1.-" evidence="7"/>
<accession>A0ABV1RQM7</accession>